<evidence type="ECO:0000313" key="2">
    <source>
        <dbReference type="Proteomes" id="UP000598032"/>
    </source>
</evidence>
<gene>
    <name evidence="1" type="ORF">LMG28140_06146</name>
</gene>
<keyword evidence="2" id="KW-1185">Reference proteome</keyword>
<reference evidence="1 2" key="1">
    <citation type="submission" date="2020-10" db="EMBL/GenBank/DDBJ databases">
        <authorList>
            <person name="Peeters C."/>
        </authorList>
    </citation>
    <scope>NUCLEOTIDE SEQUENCE [LARGE SCALE GENOMIC DNA]</scope>
    <source>
        <strain evidence="1 2">LMG 28140</strain>
    </source>
</reference>
<evidence type="ECO:0008006" key="3">
    <source>
        <dbReference type="Google" id="ProtNLM"/>
    </source>
</evidence>
<proteinExistence type="predicted"/>
<sequence>MNQLVNNQADLMNAVTAASAAVAQRIGDYADSKYREAEATGDQAGMDAWKDGGNSRAELQAAGAAVVGGLGSGGIGGAAGAAVGAAIASKSAGKLDELSQPIADSSPTGNADLDKALGNIVANVAATGIGGVGGAAGATAGSAVDRFNRQLHPEEKAVAKQLADKSGGLYSQAQIEDQMRIMGATSNGTNESGAPTTLIGQAPTDSGAQWMSAGTTADGKPILTQITAQANLELQSYILSNSATDVPGTVSYDPLSRSRSSSITGPFTKFDKSDADFMRNTTTDAAGMVSTNAGRVSSLAAAGASITPCSVVCEGIAYGGPIIGIAADAVGQLAKPNTGQYLFNGSTSIASNYISAASPMLTPAVNELVNQVNGSGVAMNVQEKIDGIFGPQTSKGKK</sequence>
<evidence type="ECO:0000313" key="1">
    <source>
        <dbReference type="EMBL" id="CAD6557433.1"/>
    </source>
</evidence>
<organism evidence="1 2">
    <name type="scientific">Paraburkholderia metrosideri</name>
    <dbReference type="NCBI Taxonomy" id="580937"/>
    <lineage>
        <taxon>Bacteria</taxon>
        <taxon>Pseudomonadati</taxon>
        <taxon>Pseudomonadota</taxon>
        <taxon>Betaproteobacteria</taxon>
        <taxon>Burkholderiales</taxon>
        <taxon>Burkholderiaceae</taxon>
        <taxon>Paraburkholderia</taxon>
    </lineage>
</organism>
<protein>
    <recommendedName>
        <fullName evidence="3">Cell surface protein</fullName>
    </recommendedName>
</protein>
<comment type="caution">
    <text evidence="1">The sequence shown here is derived from an EMBL/GenBank/DDBJ whole genome shotgun (WGS) entry which is preliminary data.</text>
</comment>
<dbReference type="Proteomes" id="UP000598032">
    <property type="component" value="Unassembled WGS sequence"/>
</dbReference>
<name>A0ABN7IA73_9BURK</name>
<accession>A0ABN7IA73</accession>
<dbReference type="EMBL" id="CAJHCP010000018">
    <property type="protein sequence ID" value="CAD6557433.1"/>
    <property type="molecule type" value="Genomic_DNA"/>
</dbReference>
<dbReference type="RefSeq" id="WP_236592500.1">
    <property type="nucleotide sequence ID" value="NZ_CAJHCP010000018.1"/>
</dbReference>